<proteinExistence type="inferred from homology"/>
<keyword evidence="8 9" id="KW-0472">Membrane</keyword>
<feature type="transmembrane region" description="Helical" evidence="9">
    <location>
        <begin position="65"/>
        <end position="84"/>
    </location>
</feature>
<dbReference type="InterPro" id="IPR005829">
    <property type="entry name" value="Sugar_transporter_CS"/>
</dbReference>
<dbReference type="AlphaFoldDB" id="A0A085VBA4"/>
<dbReference type="InterPro" id="IPR020846">
    <property type="entry name" value="MFS_dom"/>
</dbReference>
<evidence type="ECO:0000313" key="12">
    <source>
        <dbReference type="Proteomes" id="UP000028643"/>
    </source>
</evidence>
<evidence type="ECO:0000256" key="1">
    <source>
        <dbReference type="ARBA" id="ARBA00004429"/>
    </source>
</evidence>
<keyword evidence="5" id="KW-0997">Cell inner membrane</keyword>
<comment type="subcellular location">
    <subcellularLocation>
        <location evidence="1">Cell inner membrane</location>
        <topology evidence="1">Multi-pass membrane protein</topology>
    </subcellularLocation>
</comment>
<evidence type="ECO:0000256" key="9">
    <source>
        <dbReference type="SAM" id="Phobius"/>
    </source>
</evidence>
<dbReference type="NCBIfam" id="TIGR00895">
    <property type="entry name" value="2A0115"/>
    <property type="match status" value="1"/>
</dbReference>
<evidence type="ECO:0000256" key="2">
    <source>
        <dbReference type="ARBA" id="ARBA00006508"/>
    </source>
</evidence>
<dbReference type="EMBL" id="JPQT01000096">
    <property type="protein sequence ID" value="KFE52717.1"/>
    <property type="molecule type" value="Genomic_DNA"/>
</dbReference>
<feature type="transmembrane region" description="Helical" evidence="9">
    <location>
        <begin position="330"/>
        <end position="347"/>
    </location>
</feature>
<feature type="transmembrane region" description="Helical" evidence="9">
    <location>
        <begin position="256"/>
        <end position="283"/>
    </location>
</feature>
<evidence type="ECO:0000313" key="11">
    <source>
        <dbReference type="EMBL" id="KFE52717.1"/>
    </source>
</evidence>
<dbReference type="PROSITE" id="PS50850">
    <property type="entry name" value="MFS"/>
    <property type="match status" value="1"/>
</dbReference>
<dbReference type="PATRIC" id="fig|317.174.peg.1528"/>
<dbReference type="Proteomes" id="UP000028643">
    <property type="component" value="Unassembled WGS sequence"/>
</dbReference>
<feature type="transmembrane region" description="Helical" evidence="9">
    <location>
        <begin position="303"/>
        <end position="323"/>
    </location>
</feature>
<dbReference type="eggNOG" id="COG2814">
    <property type="taxonomic scope" value="Bacteria"/>
</dbReference>
<comment type="similarity">
    <text evidence="2">Belongs to the major facilitator superfamily. Aromatic acid:H(+) symporter (AAHS) (TC 2.A.1.15) family.</text>
</comment>
<dbReference type="PROSITE" id="PS00216">
    <property type="entry name" value="SUGAR_TRANSPORT_1"/>
    <property type="match status" value="1"/>
</dbReference>
<keyword evidence="4" id="KW-1003">Cell membrane</keyword>
<feature type="domain" description="Major facilitator superfamily (MFS) profile" evidence="10">
    <location>
        <begin position="31"/>
        <end position="448"/>
    </location>
</feature>
<dbReference type="PROSITE" id="PS00217">
    <property type="entry name" value="SUGAR_TRANSPORT_2"/>
    <property type="match status" value="1"/>
</dbReference>
<dbReference type="SUPFAM" id="SSF103473">
    <property type="entry name" value="MFS general substrate transporter"/>
    <property type="match status" value="1"/>
</dbReference>
<dbReference type="GO" id="GO:0046943">
    <property type="term" value="F:carboxylic acid transmembrane transporter activity"/>
    <property type="evidence" value="ECO:0007669"/>
    <property type="project" value="TreeGrafter"/>
</dbReference>
<keyword evidence="6 9" id="KW-0812">Transmembrane</keyword>
<protein>
    <submittedName>
        <fullName evidence="11">4-hydroxybenzoate transporter</fullName>
    </submittedName>
</protein>
<dbReference type="InterPro" id="IPR011701">
    <property type="entry name" value="MFS"/>
</dbReference>
<feature type="transmembrane region" description="Helical" evidence="9">
    <location>
        <begin position="391"/>
        <end position="410"/>
    </location>
</feature>
<evidence type="ECO:0000256" key="6">
    <source>
        <dbReference type="ARBA" id="ARBA00022692"/>
    </source>
</evidence>
<dbReference type="Gene3D" id="1.20.1250.20">
    <property type="entry name" value="MFS general substrate transporter like domains"/>
    <property type="match status" value="2"/>
</dbReference>
<dbReference type="CDD" id="cd17365">
    <property type="entry name" value="MFS_PcaK_like"/>
    <property type="match status" value="1"/>
</dbReference>
<accession>A0A085VBA4</accession>
<gene>
    <name evidence="11" type="ORF">IV02_07510</name>
</gene>
<feature type="transmembrane region" description="Helical" evidence="9">
    <location>
        <begin position="181"/>
        <end position="205"/>
    </location>
</feature>
<dbReference type="InterPro" id="IPR036259">
    <property type="entry name" value="MFS_trans_sf"/>
</dbReference>
<evidence type="ECO:0000259" key="10">
    <source>
        <dbReference type="PROSITE" id="PS50850"/>
    </source>
</evidence>
<organism evidence="11 12">
    <name type="scientific">Pseudomonas syringae</name>
    <dbReference type="NCBI Taxonomy" id="317"/>
    <lineage>
        <taxon>Bacteria</taxon>
        <taxon>Pseudomonadati</taxon>
        <taxon>Pseudomonadota</taxon>
        <taxon>Gammaproteobacteria</taxon>
        <taxon>Pseudomonadales</taxon>
        <taxon>Pseudomonadaceae</taxon>
        <taxon>Pseudomonas</taxon>
    </lineage>
</organism>
<feature type="transmembrane region" description="Helical" evidence="9">
    <location>
        <begin position="122"/>
        <end position="142"/>
    </location>
</feature>
<keyword evidence="7 9" id="KW-1133">Transmembrane helix</keyword>
<dbReference type="GO" id="GO:0005886">
    <property type="term" value="C:plasma membrane"/>
    <property type="evidence" value="ECO:0007669"/>
    <property type="project" value="UniProtKB-SubCell"/>
</dbReference>
<keyword evidence="3" id="KW-0813">Transport</keyword>
<sequence>MTLSARFPEAGTLDVQAFINAQPLSRYQWRVVALCFLIVFLDGLDTAAMGFIAPALSVDWGINRASLGPVMSAALIGMVFGALGSGPLADRFGRKVVLVVAVFIFGVFSLLSAYSSNIDQLLILRLLTGVGLGAAMPNATTLLSEYTPERLKSLLVTSMFCGFNLGMACGGFISAKMIPALGWHSLLMLGGILPLLLSVVLLFWLPESARFLVVRNRGVERIRKVLAPISPLEVANAKDFSVPEQKTVRSRNVLKLVFSGTYSAGTLLLWLTYFMGLVIVYLLTSWLPTLMRDSGASMEQSAFIGALFQFGGVLSAVGVGWAMDKYNPHKVIGIAYFLAGIFAWLVGQSLGNVAVLATLVLLAGMCVNGAQSAMPSLAARFYPTQGRATGVSWMLGIGRFGAILGAWAGATLLGLGWNFEQVLTALVVPAAVAAIAVVIKGWVSHSDAT</sequence>
<comment type="caution">
    <text evidence="11">The sequence shown here is derived from an EMBL/GenBank/DDBJ whole genome shotgun (WGS) entry which is preliminary data.</text>
</comment>
<evidence type="ECO:0000256" key="3">
    <source>
        <dbReference type="ARBA" id="ARBA00022448"/>
    </source>
</evidence>
<feature type="transmembrane region" description="Helical" evidence="9">
    <location>
        <begin position="31"/>
        <end position="53"/>
    </location>
</feature>
<feature type="transmembrane region" description="Helical" evidence="9">
    <location>
        <begin position="154"/>
        <end position="175"/>
    </location>
</feature>
<evidence type="ECO:0000256" key="4">
    <source>
        <dbReference type="ARBA" id="ARBA00022475"/>
    </source>
</evidence>
<evidence type="ECO:0000256" key="8">
    <source>
        <dbReference type="ARBA" id="ARBA00023136"/>
    </source>
</evidence>
<reference evidence="11 12" key="1">
    <citation type="submission" date="2014-07" db="EMBL/GenBank/DDBJ databases">
        <title>Draft Genome Sequences of Environmental Pseudomonas syringae strains.</title>
        <authorList>
            <person name="Baltrus D.A."/>
            <person name="Berge O."/>
            <person name="Morris C."/>
        </authorList>
    </citation>
    <scope>NUCLEOTIDE SEQUENCE [LARGE SCALE GENOMIC DNA]</scope>
    <source>
        <strain evidence="11 12">CEB003</strain>
    </source>
</reference>
<feature type="transmembrane region" description="Helical" evidence="9">
    <location>
        <begin position="96"/>
        <end position="116"/>
    </location>
</feature>
<evidence type="ECO:0000256" key="7">
    <source>
        <dbReference type="ARBA" id="ARBA00022989"/>
    </source>
</evidence>
<name>A0A085VBA4_PSESX</name>
<evidence type="ECO:0000256" key="5">
    <source>
        <dbReference type="ARBA" id="ARBA00022519"/>
    </source>
</evidence>
<dbReference type="PANTHER" id="PTHR23508:SF10">
    <property type="entry name" value="CARBOXYLIC ACID TRANSPORTER PROTEIN HOMOLOG"/>
    <property type="match status" value="1"/>
</dbReference>
<feature type="transmembrane region" description="Helical" evidence="9">
    <location>
        <begin position="422"/>
        <end position="443"/>
    </location>
</feature>
<dbReference type="InterPro" id="IPR004746">
    <property type="entry name" value="MFS_AAHS"/>
</dbReference>
<dbReference type="PANTHER" id="PTHR23508">
    <property type="entry name" value="CARBOXYLIC ACID TRANSPORTER PROTEIN HOMOLOG"/>
    <property type="match status" value="1"/>
</dbReference>
<dbReference type="RefSeq" id="WP_047573349.1">
    <property type="nucleotide sequence ID" value="NZ_JPQT01000096.1"/>
</dbReference>
<dbReference type="Pfam" id="PF07690">
    <property type="entry name" value="MFS_1"/>
    <property type="match status" value="1"/>
</dbReference>